<keyword evidence="2" id="KW-1185">Reference proteome</keyword>
<protein>
    <recommendedName>
        <fullName evidence="3">DUF5640 domain-containing protein</fullName>
    </recommendedName>
</protein>
<organism evidence="1 2">
    <name type="scientific">Chryseobacterium gotjawalense</name>
    <dbReference type="NCBI Taxonomy" id="3042315"/>
    <lineage>
        <taxon>Bacteria</taxon>
        <taxon>Pseudomonadati</taxon>
        <taxon>Bacteroidota</taxon>
        <taxon>Flavobacteriia</taxon>
        <taxon>Flavobacteriales</taxon>
        <taxon>Weeksellaceae</taxon>
        <taxon>Chryseobacterium group</taxon>
        <taxon>Chryseobacterium</taxon>
    </lineage>
</organism>
<evidence type="ECO:0000313" key="1">
    <source>
        <dbReference type="EMBL" id="WHF50889.1"/>
    </source>
</evidence>
<dbReference type="PROSITE" id="PS51257">
    <property type="entry name" value="PROKAR_LIPOPROTEIN"/>
    <property type="match status" value="1"/>
</dbReference>
<name>A0ABY8RD03_9FLAO</name>
<evidence type="ECO:0008006" key="3">
    <source>
        <dbReference type="Google" id="ProtNLM"/>
    </source>
</evidence>
<sequence>MKSLILFLLTFTLMLTSCNNPEQENQLKEREAALLVKEEKFAEKEQDYEALKMMRDSLERLPTDTIIPVKIPENIIGKWNGKMICTESNCSEHVIGDLRNDLWEFTAEHLKITNKSGGEKIYTGKYNGSELKLTSENNSASTSQSVITLQLSSQTTGRIKGSREFTGNNCTSKFSVELEKIKN</sequence>
<dbReference type="Proteomes" id="UP001241656">
    <property type="component" value="Chromosome"/>
</dbReference>
<dbReference type="EMBL" id="CP124855">
    <property type="protein sequence ID" value="WHF50889.1"/>
    <property type="molecule type" value="Genomic_DNA"/>
</dbReference>
<evidence type="ECO:0000313" key="2">
    <source>
        <dbReference type="Proteomes" id="UP001241656"/>
    </source>
</evidence>
<dbReference type="RefSeq" id="WP_282904289.1">
    <property type="nucleotide sequence ID" value="NZ_CP124855.1"/>
</dbReference>
<proteinExistence type="predicted"/>
<accession>A0ABY8RD03</accession>
<gene>
    <name evidence="1" type="ORF">QGN23_10665</name>
</gene>
<reference evidence="1 2" key="1">
    <citation type="submission" date="2023-05" db="EMBL/GenBank/DDBJ databases">
        <title>Genomic insight into Chryseobacterium sp. wdc7 isolated forest soil (Gotjawal).</title>
        <authorList>
            <person name="Park S.-J."/>
        </authorList>
    </citation>
    <scope>NUCLEOTIDE SEQUENCE [LARGE SCALE GENOMIC DNA]</scope>
    <source>
        <strain evidence="2">wdc7</strain>
    </source>
</reference>